<name>A0A8H4W3A5_9HELO</name>
<dbReference type="InterPro" id="IPR038883">
    <property type="entry name" value="AN11006-like"/>
</dbReference>
<dbReference type="Gene3D" id="1.20.1250.20">
    <property type="entry name" value="MFS general substrate transporter like domains"/>
    <property type="match status" value="1"/>
</dbReference>
<evidence type="ECO:0000256" key="1">
    <source>
        <dbReference type="SAM" id="MobiDB-lite"/>
    </source>
</evidence>
<comment type="caution">
    <text evidence="2">The sequence shown here is derived from an EMBL/GenBank/DDBJ whole genome shotgun (WGS) entry which is preliminary data.</text>
</comment>
<keyword evidence="3" id="KW-1185">Reference proteome</keyword>
<organism evidence="2 3">
    <name type="scientific">Cudoniella acicularis</name>
    <dbReference type="NCBI Taxonomy" id="354080"/>
    <lineage>
        <taxon>Eukaryota</taxon>
        <taxon>Fungi</taxon>
        <taxon>Dikarya</taxon>
        <taxon>Ascomycota</taxon>
        <taxon>Pezizomycotina</taxon>
        <taxon>Leotiomycetes</taxon>
        <taxon>Helotiales</taxon>
        <taxon>Tricladiaceae</taxon>
        <taxon>Cudoniella</taxon>
    </lineage>
</organism>
<gene>
    <name evidence="2" type="ORF">G7Y89_g7981</name>
</gene>
<dbReference type="AlphaFoldDB" id="A0A8H4W3A5"/>
<dbReference type="EMBL" id="JAAMPI010000581">
    <property type="protein sequence ID" value="KAF4630165.1"/>
    <property type="molecule type" value="Genomic_DNA"/>
</dbReference>
<dbReference type="PANTHER" id="PTHR42085:SF2">
    <property type="entry name" value="F-BOX DOMAIN-CONTAINING PROTEIN"/>
    <property type="match status" value="1"/>
</dbReference>
<protein>
    <submittedName>
        <fullName evidence="2">Uncharacterized protein</fullName>
    </submittedName>
</protein>
<dbReference type="PANTHER" id="PTHR42085">
    <property type="entry name" value="F-BOX DOMAIN-CONTAINING PROTEIN"/>
    <property type="match status" value="1"/>
</dbReference>
<sequence>MSTYVLYTISNLIIADAFPASKQSLAGGIFNTATQIGNSVGLAIGAVIASAVTGDGSSIGALEKGYRATFWASDLVLNLRSSHRVEELAMDTLRDSPVQACHFLRLPLGLHSYSNRDFLSLTIEIEIRQEIYRHILRPWLPCCLDPNEWTYRHLPQSCDENGEEEDNDDEEEGSNAMSDDGDSYIHDPQDDNGTEHGDDENESWSHRDVEILRVNRQISWEASNLFYSETTLFLLPSNILCLRPEPDLCRIPKNIWRHDPLHEISKRDERLQHIYTTPEMDGQMEPHIFARFRNVQLHAVFNFSCLMAYGTKAPPYVTLGINTEFDVIPSHRMELELILRKTKLFEDLTAILRNSEYLKSFLITLSVQTGVQIRDEVVDPDDFGEDYEIRKNKCIQTTWNKASEIFVESGVLEESDDETCLEQRHLSILRINRQIYSETSSLLYSELRLLVKPGDIFCLRPDGDLCRPSKKVWRHNPLYGIGHKSVNGDQIYNTPKMDGLLEPHVFTRFQNVEIQATLNLGGSWKKKPLRNRDKSVIFLVLGGNRPNSPAGRSHKSGHRRELPPKRNVALLPQRRQWQVCILRECQEQPSKDAASLAIFAPGCAAPPISGTARHPSLPRPLPPAAAHSP</sequence>
<reference evidence="2 3" key="1">
    <citation type="submission" date="2020-03" db="EMBL/GenBank/DDBJ databases">
        <title>Draft Genome Sequence of Cudoniella acicularis.</title>
        <authorList>
            <person name="Buettner E."/>
            <person name="Kellner H."/>
        </authorList>
    </citation>
    <scope>NUCLEOTIDE SEQUENCE [LARGE SCALE GENOMIC DNA]</scope>
    <source>
        <strain evidence="2 3">DSM 108380</strain>
    </source>
</reference>
<dbReference type="SUPFAM" id="SSF103473">
    <property type="entry name" value="MFS general substrate transporter"/>
    <property type="match status" value="1"/>
</dbReference>
<feature type="region of interest" description="Disordered" evidence="1">
    <location>
        <begin position="608"/>
        <end position="629"/>
    </location>
</feature>
<dbReference type="InterPro" id="IPR036259">
    <property type="entry name" value="MFS_trans_sf"/>
</dbReference>
<evidence type="ECO:0000313" key="3">
    <source>
        <dbReference type="Proteomes" id="UP000566819"/>
    </source>
</evidence>
<feature type="compositionally biased region" description="Basic and acidic residues" evidence="1">
    <location>
        <begin position="183"/>
        <end position="196"/>
    </location>
</feature>
<feature type="compositionally biased region" description="Acidic residues" evidence="1">
    <location>
        <begin position="160"/>
        <end position="173"/>
    </location>
</feature>
<dbReference type="Proteomes" id="UP000566819">
    <property type="component" value="Unassembled WGS sequence"/>
</dbReference>
<evidence type="ECO:0000313" key="2">
    <source>
        <dbReference type="EMBL" id="KAF4630165.1"/>
    </source>
</evidence>
<feature type="region of interest" description="Disordered" evidence="1">
    <location>
        <begin position="155"/>
        <end position="203"/>
    </location>
</feature>
<accession>A0A8H4W3A5</accession>
<dbReference type="OrthoDB" id="5374120at2759"/>
<proteinExistence type="predicted"/>
<feature type="region of interest" description="Disordered" evidence="1">
    <location>
        <begin position="543"/>
        <end position="564"/>
    </location>
</feature>